<dbReference type="InterPro" id="IPR017853">
    <property type="entry name" value="GH"/>
</dbReference>
<feature type="domain" description="LysM" evidence="4">
    <location>
        <begin position="448"/>
        <end position="492"/>
    </location>
</feature>
<dbReference type="CDD" id="cd00118">
    <property type="entry name" value="LysM"/>
    <property type="match status" value="1"/>
</dbReference>
<dbReference type="Pfam" id="PF01183">
    <property type="entry name" value="Glyco_hydro_25"/>
    <property type="match status" value="1"/>
</dbReference>
<dbReference type="Pfam" id="PF01476">
    <property type="entry name" value="LysM"/>
    <property type="match status" value="1"/>
</dbReference>
<sequence>MIGFGSQSKAQASTIGKVYDTSEWQGYWTNAQVKSLSKEVSFLIMRVQYGSSYKDKTFNHNLQLVNKYHIPYGVYSFSMYTSTSDARSEARYLHARAPKALFYVNDAEQHTTSSYSTATTAWGSEMQSLTSRPVILYSYRYFYNQYIGTRKNYDAFWLASYQTYLPTPKNYALWQFSDKDYSHSLGLSLDSNKVITSQKPLSFWIGKTKANKDKTTYIAGGYKKGETVVLNKNAYKFFNPAVKIASSAKGHKYTISNTQSVKSSGSKQAVLLKKDGKIIGWALAQDVHYPNKYIKSMPKGNTIQAITKINQYKDIEFNKKAGKSYAKNKIFHVKGIATSKGGATRFLLDNGNYVTGNQANVRQTSPYVIHLSSSSRMVALTGIKGYKDKNLTKPVKGKGHNKGTVFSAKGIVARDSSHYSVLMSNGYYATAYRANVATTDKAVKSSHKTYTVKYGDSLWGIANANNTTVSKLTSLNGISASSYIYPGQKLIIK</sequence>
<dbReference type="PANTHER" id="PTHR34135">
    <property type="entry name" value="LYSOZYME"/>
    <property type="match status" value="1"/>
</dbReference>
<dbReference type="SUPFAM" id="SSF51445">
    <property type="entry name" value="(Trans)glycosidases"/>
    <property type="match status" value="1"/>
</dbReference>
<dbReference type="Pfam" id="PF19087">
    <property type="entry name" value="DUF5776"/>
    <property type="match status" value="2"/>
</dbReference>
<proteinExistence type="inferred from homology"/>
<dbReference type="Gene3D" id="3.10.350.10">
    <property type="entry name" value="LysM domain"/>
    <property type="match status" value="1"/>
</dbReference>
<dbReference type="EC" id="3.2.1.17" evidence="3"/>
<dbReference type="Gene3D" id="3.20.20.80">
    <property type="entry name" value="Glycosidases"/>
    <property type="match status" value="1"/>
</dbReference>
<organism evidence="5 6">
    <name type="scientific">Lactobacillus phage 521B</name>
    <dbReference type="NCBI Taxonomy" id="2510942"/>
    <lineage>
        <taxon>Viruses</taxon>
        <taxon>Duplodnaviria</taxon>
        <taxon>Heunggongvirae</taxon>
        <taxon>Uroviricota</taxon>
        <taxon>Caudoviricetes</taxon>
        <taxon>Herelleviridae</taxon>
        <taxon>Tybeckvirus</taxon>
        <taxon>Tybeckvirus tv521B</taxon>
    </lineage>
</organism>
<dbReference type="PANTHER" id="PTHR34135:SF1">
    <property type="entry name" value="GLYCOSYL HYDROLASE FAMILY 25"/>
    <property type="match status" value="1"/>
</dbReference>
<gene>
    <name evidence="5" type="ORF">B521_0005</name>
</gene>
<dbReference type="SMART" id="SM00257">
    <property type="entry name" value="LysM"/>
    <property type="match status" value="1"/>
</dbReference>
<dbReference type="EMBL" id="MK504443">
    <property type="protein sequence ID" value="QBJ03355.1"/>
    <property type="molecule type" value="Genomic_DNA"/>
</dbReference>
<dbReference type="InterPro" id="IPR044081">
    <property type="entry name" value="DUF5776"/>
</dbReference>
<evidence type="ECO:0000256" key="2">
    <source>
        <dbReference type="ARBA" id="ARBA00010646"/>
    </source>
</evidence>
<dbReference type="PROSITE" id="PS51782">
    <property type="entry name" value="LYSM"/>
    <property type="match status" value="1"/>
</dbReference>
<evidence type="ECO:0000256" key="3">
    <source>
        <dbReference type="ARBA" id="ARBA00012732"/>
    </source>
</evidence>
<dbReference type="GO" id="GO:0009253">
    <property type="term" value="P:peptidoglycan catabolic process"/>
    <property type="evidence" value="ECO:0007669"/>
    <property type="project" value="InterPro"/>
</dbReference>
<dbReference type="InterPro" id="IPR002053">
    <property type="entry name" value="Glyco_hydro_25"/>
</dbReference>
<protein>
    <recommendedName>
        <fullName evidence="3">lysozyme</fullName>
        <ecNumber evidence="3">3.2.1.17</ecNumber>
    </recommendedName>
</protein>
<dbReference type="SUPFAM" id="SSF54106">
    <property type="entry name" value="LysM domain"/>
    <property type="match status" value="1"/>
</dbReference>
<reference evidence="5 6" key="1">
    <citation type="submission" date="2019-02" db="EMBL/GenBank/DDBJ databases">
        <title>Isolation of virulent Lactobacillus brevis phages.</title>
        <authorList>
            <person name="Feyereisen M."/>
            <person name="Mahony J."/>
            <person name="O'Sullivan T."/>
            <person name="van Sinderen D."/>
        </authorList>
    </citation>
    <scope>NUCLEOTIDE SEQUENCE [LARGE SCALE GENOMIC DNA]</scope>
</reference>
<dbReference type="GO" id="GO:0003796">
    <property type="term" value="F:lysozyme activity"/>
    <property type="evidence" value="ECO:0007669"/>
    <property type="project" value="UniProtKB-EC"/>
</dbReference>
<evidence type="ECO:0000313" key="6">
    <source>
        <dbReference type="Proteomes" id="UP000308874"/>
    </source>
</evidence>
<dbReference type="InterPro" id="IPR036779">
    <property type="entry name" value="LysM_dom_sf"/>
</dbReference>
<keyword evidence="6" id="KW-1185">Reference proteome</keyword>
<dbReference type="Proteomes" id="UP000308874">
    <property type="component" value="Segment"/>
</dbReference>
<accession>A0A4Y5FEB1</accession>
<evidence type="ECO:0000313" key="5">
    <source>
        <dbReference type="EMBL" id="QBJ03355.1"/>
    </source>
</evidence>
<evidence type="ECO:0000256" key="1">
    <source>
        <dbReference type="ARBA" id="ARBA00000632"/>
    </source>
</evidence>
<comment type="similarity">
    <text evidence="2">Belongs to the glycosyl hydrolase 25 family.</text>
</comment>
<comment type="catalytic activity">
    <reaction evidence="1">
        <text>Hydrolysis of (1-&gt;4)-beta-linkages between N-acetylmuramic acid and N-acetyl-D-glucosamine residues in a peptidoglycan and between N-acetyl-D-glucosamine residues in chitodextrins.</text>
        <dbReference type="EC" id="3.2.1.17"/>
    </reaction>
</comment>
<dbReference type="PROSITE" id="PS51904">
    <property type="entry name" value="GLYCOSYL_HYDROL_F25_2"/>
    <property type="match status" value="1"/>
</dbReference>
<dbReference type="GO" id="GO:0016998">
    <property type="term" value="P:cell wall macromolecule catabolic process"/>
    <property type="evidence" value="ECO:0007669"/>
    <property type="project" value="InterPro"/>
</dbReference>
<evidence type="ECO:0000259" key="4">
    <source>
        <dbReference type="PROSITE" id="PS51782"/>
    </source>
</evidence>
<name>A0A4Y5FEB1_9CAUD</name>
<dbReference type="GO" id="GO:0016052">
    <property type="term" value="P:carbohydrate catabolic process"/>
    <property type="evidence" value="ECO:0007669"/>
    <property type="project" value="TreeGrafter"/>
</dbReference>
<dbReference type="InterPro" id="IPR018392">
    <property type="entry name" value="LysM"/>
</dbReference>